<dbReference type="AlphaFoldDB" id="M5GDD3"/>
<dbReference type="GeneID" id="63687689"/>
<reference evidence="1 2" key="1">
    <citation type="journal article" date="2012" name="Science">
        <title>The Paleozoic origin of enzymatic lignin decomposition reconstructed from 31 fungal genomes.</title>
        <authorList>
            <person name="Floudas D."/>
            <person name="Binder M."/>
            <person name="Riley R."/>
            <person name="Barry K."/>
            <person name="Blanchette R.A."/>
            <person name="Henrissat B."/>
            <person name="Martinez A.T."/>
            <person name="Otillar R."/>
            <person name="Spatafora J.W."/>
            <person name="Yadav J.S."/>
            <person name="Aerts A."/>
            <person name="Benoit I."/>
            <person name="Boyd A."/>
            <person name="Carlson A."/>
            <person name="Copeland A."/>
            <person name="Coutinho P.M."/>
            <person name="de Vries R.P."/>
            <person name="Ferreira P."/>
            <person name="Findley K."/>
            <person name="Foster B."/>
            <person name="Gaskell J."/>
            <person name="Glotzer D."/>
            <person name="Gorecki P."/>
            <person name="Heitman J."/>
            <person name="Hesse C."/>
            <person name="Hori C."/>
            <person name="Igarashi K."/>
            <person name="Jurgens J.A."/>
            <person name="Kallen N."/>
            <person name="Kersten P."/>
            <person name="Kohler A."/>
            <person name="Kuees U."/>
            <person name="Kumar T.K.A."/>
            <person name="Kuo A."/>
            <person name="LaButti K."/>
            <person name="Larrondo L.F."/>
            <person name="Lindquist E."/>
            <person name="Ling A."/>
            <person name="Lombard V."/>
            <person name="Lucas S."/>
            <person name="Lundell T."/>
            <person name="Martin R."/>
            <person name="McLaughlin D.J."/>
            <person name="Morgenstern I."/>
            <person name="Morin E."/>
            <person name="Murat C."/>
            <person name="Nagy L.G."/>
            <person name="Nolan M."/>
            <person name="Ohm R.A."/>
            <person name="Patyshakuliyeva A."/>
            <person name="Rokas A."/>
            <person name="Ruiz-Duenas F.J."/>
            <person name="Sabat G."/>
            <person name="Salamov A."/>
            <person name="Samejima M."/>
            <person name="Schmutz J."/>
            <person name="Slot J.C."/>
            <person name="St John F."/>
            <person name="Stenlid J."/>
            <person name="Sun H."/>
            <person name="Sun S."/>
            <person name="Syed K."/>
            <person name="Tsang A."/>
            <person name="Wiebenga A."/>
            <person name="Young D."/>
            <person name="Pisabarro A."/>
            <person name="Eastwood D.C."/>
            <person name="Martin F."/>
            <person name="Cullen D."/>
            <person name="Grigoriev I.V."/>
            <person name="Hibbett D.S."/>
        </authorList>
    </citation>
    <scope>NUCLEOTIDE SEQUENCE [LARGE SCALE GENOMIC DNA]</scope>
    <source>
        <strain evidence="1 2">DJM-731 SS1</strain>
    </source>
</reference>
<keyword evidence="2" id="KW-1185">Reference proteome</keyword>
<sequence>MAPEHNQQLTWWSHRISLKLVWDARIPRYFSQMVFYASKSNCYANKRSRIKLAPLKEAVRWRYPNKSTVSDYNSNRRST</sequence>
<organism evidence="1 2">
    <name type="scientific">Dacryopinax primogenitus (strain DJM 731)</name>
    <name type="common">Brown rot fungus</name>
    <dbReference type="NCBI Taxonomy" id="1858805"/>
    <lineage>
        <taxon>Eukaryota</taxon>
        <taxon>Fungi</taxon>
        <taxon>Dikarya</taxon>
        <taxon>Basidiomycota</taxon>
        <taxon>Agaricomycotina</taxon>
        <taxon>Dacrymycetes</taxon>
        <taxon>Dacrymycetales</taxon>
        <taxon>Dacrymycetaceae</taxon>
        <taxon>Dacryopinax</taxon>
    </lineage>
</organism>
<dbReference type="RefSeq" id="XP_040629180.1">
    <property type="nucleotide sequence ID" value="XM_040772627.1"/>
</dbReference>
<dbReference type="EMBL" id="JH795862">
    <property type="protein sequence ID" value="EJU02283.1"/>
    <property type="molecule type" value="Genomic_DNA"/>
</dbReference>
<accession>M5GDD3</accession>
<gene>
    <name evidence="1" type="ORF">DACRYDRAFT_21983</name>
</gene>
<dbReference type="Proteomes" id="UP000030653">
    <property type="component" value="Unassembled WGS sequence"/>
</dbReference>
<protein>
    <submittedName>
        <fullName evidence="1">Uncharacterized protein</fullName>
    </submittedName>
</protein>
<evidence type="ECO:0000313" key="1">
    <source>
        <dbReference type="EMBL" id="EJU02283.1"/>
    </source>
</evidence>
<evidence type="ECO:0000313" key="2">
    <source>
        <dbReference type="Proteomes" id="UP000030653"/>
    </source>
</evidence>
<proteinExistence type="predicted"/>
<dbReference type="HOGENOM" id="CLU_2605971_0_0_1"/>
<name>M5GDD3_DACPD</name>